<reference evidence="3" key="1">
    <citation type="submission" date="2025-08" db="UniProtKB">
        <authorList>
            <consortium name="RefSeq"/>
        </authorList>
    </citation>
    <scope>IDENTIFICATION</scope>
</reference>
<gene>
    <name evidence="3" type="primary">LOC103080210</name>
</gene>
<dbReference type="GeneID" id="103080210"/>
<evidence type="ECO:0000313" key="2">
    <source>
        <dbReference type="Proteomes" id="UP000265300"/>
    </source>
</evidence>
<organism evidence="2 3">
    <name type="scientific">Lipotes vexillifer</name>
    <name type="common">Yangtze river dolphin</name>
    <dbReference type="NCBI Taxonomy" id="118797"/>
    <lineage>
        <taxon>Eukaryota</taxon>
        <taxon>Metazoa</taxon>
        <taxon>Chordata</taxon>
        <taxon>Craniata</taxon>
        <taxon>Vertebrata</taxon>
        <taxon>Euteleostomi</taxon>
        <taxon>Mammalia</taxon>
        <taxon>Eutheria</taxon>
        <taxon>Laurasiatheria</taxon>
        <taxon>Artiodactyla</taxon>
        <taxon>Whippomorpha</taxon>
        <taxon>Cetacea</taxon>
        <taxon>Odontoceti</taxon>
        <taxon>Lipotidae</taxon>
        <taxon>Lipotes</taxon>
    </lineage>
</organism>
<sequence>MQQVQFWEVSAHVRGRELRHLAADHLRTMRRDGWSCSEDTDPLGLWTQGGLGLVRKGASESTMDREVTRTMDGHPSDGWAQRAEEGWCNSAAAASTGPARPCGCRQLRPPQELQQVGLCARPAASTAREPSGSDGAQGDPAGSSPVLATSPDLGTQGRAQDPEIQAKAPSPVKLPLAPLGIPGGGALWGQDQRAPPPQELPQYWSPHSSKPPPKPSPAHGLFRSGLAFWPPAPDTTCGSKGLPLCPCSVTRGPGGSPADWRARPGDRRLHSNSSIPSLGPSSAGHPRTLPRNHQSVSGTCVGGSEMMDPCPEGSSPQGVAEGATLQHVHPERSPQVSRQVGKELLGNTEPAHGSGTLGLSPAPRRPRTPDTP</sequence>
<evidence type="ECO:0000256" key="1">
    <source>
        <dbReference type="SAM" id="MobiDB-lite"/>
    </source>
</evidence>
<name>A0A340X4E2_LIPVE</name>
<feature type="region of interest" description="Disordered" evidence="1">
    <location>
        <begin position="117"/>
        <end position="222"/>
    </location>
</feature>
<dbReference type="InParanoid" id="A0A340X4E2"/>
<feature type="compositionally biased region" description="Basic and acidic residues" evidence="1">
    <location>
        <begin position="260"/>
        <end position="269"/>
    </location>
</feature>
<dbReference type="AlphaFoldDB" id="A0A340X4E2"/>
<dbReference type="KEGG" id="lve:103080210"/>
<keyword evidence="2" id="KW-1185">Reference proteome</keyword>
<evidence type="ECO:0000313" key="3">
    <source>
        <dbReference type="RefSeq" id="XP_007454139.1"/>
    </source>
</evidence>
<feature type="region of interest" description="Disordered" evidence="1">
    <location>
        <begin position="251"/>
        <end position="372"/>
    </location>
</feature>
<proteinExistence type="predicted"/>
<dbReference type="RefSeq" id="XP_007454139.1">
    <property type="nucleotide sequence ID" value="XM_007454077.1"/>
</dbReference>
<feature type="compositionally biased region" description="Low complexity" evidence="1">
    <location>
        <begin position="271"/>
        <end position="282"/>
    </location>
</feature>
<feature type="region of interest" description="Disordered" evidence="1">
    <location>
        <begin position="56"/>
        <end position="78"/>
    </location>
</feature>
<protein>
    <submittedName>
        <fullName evidence="3">Uncharacterized protein LOC103080210</fullName>
    </submittedName>
</protein>
<dbReference type="Proteomes" id="UP000265300">
    <property type="component" value="Unplaced"/>
</dbReference>
<accession>A0A340X4E2</accession>
<feature type="compositionally biased region" description="Basic and acidic residues" evidence="1">
    <location>
        <begin position="62"/>
        <end position="75"/>
    </location>
</feature>